<comment type="similarity">
    <text evidence="2">Belongs to the bacterial solute-binding protein 1 family.</text>
</comment>
<evidence type="ECO:0000256" key="3">
    <source>
        <dbReference type="ARBA" id="ARBA00022448"/>
    </source>
</evidence>
<dbReference type="InterPro" id="IPR006059">
    <property type="entry name" value="SBP"/>
</dbReference>
<feature type="chain" id="PRO_5045256320" evidence="5">
    <location>
        <begin position="23"/>
        <end position="488"/>
    </location>
</feature>
<sequence>MAGRKKGCLLLALLLIMVMALSGCQNSGFEGKLDAKNPVSIEIWHYYNGPQKTEFDRLVTEFNETVGKEKGIIVEAFSQGNSISALVEKVMDAANKKVGAGEIPDVFAAYADTAYQVDQLGLVASLDAYLTKEELDEYVAPYMEEGRFDEEGSLKIFPIAKSTELFMLNKTDWDRFAAATGAKEEDLQTMEGLCRIAASYYEWTDSLTPEANDGKAFFGRDAMANYIIIGSKQLGTEIFSVKNGKVTFQVDETIMRKLWDNYYVPYISGHFASYGKFRSDDAKTGDIIALVGSTSGAAYFPDKVTVNDTQSYPIGVDVFPAPCFEGAQKCAVQQGAGMVVTKSNETKEYAATVFLKWFTDAKRNIEFSVGSGYLPVKKEANDVQMVNDALEMQEDSTVTANLKKSLPAAIEQANTYELYTNKAFEGGTKARDVLETSMQNRAKEDRAAVVELMNQSVSHKDAVAQYSTDETFSSWLESFRKELNAAVQ</sequence>
<dbReference type="SUPFAM" id="SSF53850">
    <property type="entry name" value="Periplasmic binding protein-like II"/>
    <property type="match status" value="1"/>
</dbReference>
<dbReference type="RefSeq" id="WP_349217863.1">
    <property type="nucleotide sequence ID" value="NZ_JBBMFD010000001.1"/>
</dbReference>
<dbReference type="PANTHER" id="PTHR43649:SF31">
    <property type="entry name" value="SN-GLYCEROL-3-PHOSPHATE-BINDING PERIPLASMIC PROTEIN UGPB"/>
    <property type="match status" value="1"/>
</dbReference>
<dbReference type="PROSITE" id="PS51257">
    <property type="entry name" value="PROKAR_LIPOPROTEIN"/>
    <property type="match status" value="1"/>
</dbReference>
<evidence type="ECO:0000256" key="4">
    <source>
        <dbReference type="ARBA" id="ARBA00022729"/>
    </source>
</evidence>
<evidence type="ECO:0000256" key="1">
    <source>
        <dbReference type="ARBA" id="ARBA00004196"/>
    </source>
</evidence>
<dbReference type="EMBL" id="JBBMFD010000001">
    <property type="protein sequence ID" value="MEQ2439606.1"/>
    <property type="molecule type" value="Genomic_DNA"/>
</dbReference>
<evidence type="ECO:0000313" key="7">
    <source>
        <dbReference type="Proteomes" id="UP001489509"/>
    </source>
</evidence>
<dbReference type="Proteomes" id="UP001489509">
    <property type="component" value="Unassembled WGS sequence"/>
</dbReference>
<reference evidence="6 7" key="1">
    <citation type="submission" date="2024-03" db="EMBL/GenBank/DDBJ databases">
        <title>Human intestinal bacterial collection.</title>
        <authorList>
            <person name="Pauvert C."/>
            <person name="Hitch T.C.A."/>
            <person name="Clavel T."/>
        </authorList>
    </citation>
    <scope>NUCLEOTIDE SEQUENCE [LARGE SCALE GENOMIC DNA]</scope>
    <source>
        <strain evidence="6 7">CLA-JM-H44</strain>
    </source>
</reference>
<feature type="signal peptide" evidence="5">
    <location>
        <begin position="1"/>
        <end position="22"/>
    </location>
</feature>
<accession>A0ABV1DX39</accession>
<protein>
    <submittedName>
        <fullName evidence="6">Extracellular solute-binding protein</fullName>
    </submittedName>
</protein>
<evidence type="ECO:0000256" key="2">
    <source>
        <dbReference type="ARBA" id="ARBA00008520"/>
    </source>
</evidence>
<evidence type="ECO:0000313" key="6">
    <source>
        <dbReference type="EMBL" id="MEQ2439606.1"/>
    </source>
</evidence>
<dbReference type="PANTHER" id="PTHR43649">
    <property type="entry name" value="ARABINOSE-BINDING PROTEIN-RELATED"/>
    <property type="match status" value="1"/>
</dbReference>
<dbReference type="Gene3D" id="3.40.190.10">
    <property type="entry name" value="Periplasmic binding protein-like II"/>
    <property type="match status" value="1"/>
</dbReference>
<organism evidence="6 7">
    <name type="scientific">Solibaculum intestinale</name>
    <dbReference type="NCBI Taxonomy" id="3133165"/>
    <lineage>
        <taxon>Bacteria</taxon>
        <taxon>Bacillati</taxon>
        <taxon>Bacillota</taxon>
        <taxon>Clostridia</taxon>
        <taxon>Eubacteriales</taxon>
        <taxon>Oscillospiraceae</taxon>
        <taxon>Solibaculum</taxon>
    </lineage>
</organism>
<evidence type="ECO:0000256" key="5">
    <source>
        <dbReference type="SAM" id="SignalP"/>
    </source>
</evidence>
<comment type="caution">
    <text evidence="6">The sequence shown here is derived from an EMBL/GenBank/DDBJ whole genome shotgun (WGS) entry which is preliminary data.</text>
</comment>
<dbReference type="InterPro" id="IPR050490">
    <property type="entry name" value="Bact_solute-bd_prot1"/>
</dbReference>
<comment type="subcellular location">
    <subcellularLocation>
        <location evidence="1">Cell envelope</location>
    </subcellularLocation>
</comment>
<keyword evidence="7" id="KW-1185">Reference proteome</keyword>
<proteinExistence type="inferred from homology"/>
<name>A0ABV1DX39_9FIRM</name>
<dbReference type="Pfam" id="PF13416">
    <property type="entry name" value="SBP_bac_8"/>
    <property type="match status" value="1"/>
</dbReference>
<keyword evidence="3" id="KW-0813">Transport</keyword>
<gene>
    <name evidence="6" type="ORF">WMO26_02045</name>
</gene>
<keyword evidence="4 5" id="KW-0732">Signal</keyword>